<proteinExistence type="predicted"/>
<name>A0A2P2NC00_RHIMU</name>
<reference evidence="1" key="1">
    <citation type="submission" date="2018-02" db="EMBL/GenBank/DDBJ databases">
        <title>Rhizophora mucronata_Transcriptome.</title>
        <authorList>
            <person name="Meera S.P."/>
            <person name="Sreeshan A."/>
            <person name="Augustine A."/>
        </authorList>
    </citation>
    <scope>NUCLEOTIDE SEQUENCE</scope>
    <source>
        <tissue evidence="1">Leaf</tissue>
    </source>
</reference>
<sequence length="14" mass="1708">MLKTAETKLHIEFF</sequence>
<evidence type="ECO:0000313" key="1">
    <source>
        <dbReference type="EMBL" id="MBX39982.1"/>
    </source>
</evidence>
<accession>A0A2P2NC00</accession>
<protein>
    <submittedName>
        <fullName evidence="1">Uncharacterized protein</fullName>
    </submittedName>
</protein>
<organism evidence="1">
    <name type="scientific">Rhizophora mucronata</name>
    <name type="common">Asiatic mangrove</name>
    <dbReference type="NCBI Taxonomy" id="61149"/>
    <lineage>
        <taxon>Eukaryota</taxon>
        <taxon>Viridiplantae</taxon>
        <taxon>Streptophyta</taxon>
        <taxon>Embryophyta</taxon>
        <taxon>Tracheophyta</taxon>
        <taxon>Spermatophyta</taxon>
        <taxon>Magnoliopsida</taxon>
        <taxon>eudicotyledons</taxon>
        <taxon>Gunneridae</taxon>
        <taxon>Pentapetalae</taxon>
        <taxon>rosids</taxon>
        <taxon>fabids</taxon>
        <taxon>Malpighiales</taxon>
        <taxon>Rhizophoraceae</taxon>
        <taxon>Rhizophora</taxon>
    </lineage>
</organism>
<dbReference type="EMBL" id="GGEC01059498">
    <property type="protein sequence ID" value="MBX39982.1"/>
    <property type="molecule type" value="Transcribed_RNA"/>
</dbReference>